<dbReference type="GO" id="GO:0004842">
    <property type="term" value="F:ubiquitin-protein transferase activity"/>
    <property type="evidence" value="ECO:0007669"/>
    <property type="project" value="TreeGrafter"/>
</dbReference>
<dbReference type="RefSeq" id="WP_162659445.1">
    <property type="nucleotide sequence ID" value="NZ_LR593887.1"/>
</dbReference>
<protein>
    <recommendedName>
        <fullName evidence="5">Suppressor of fused-like domain-containing protein</fullName>
    </recommendedName>
</protein>
<dbReference type="InterPro" id="IPR020941">
    <property type="entry name" value="SUFU-like_domain"/>
</dbReference>
<name>A0A6C2YRQ9_9BACT</name>
<evidence type="ECO:0000313" key="7">
    <source>
        <dbReference type="Proteomes" id="UP000464378"/>
    </source>
</evidence>
<organism evidence="6">
    <name type="scientific">Tuwongella immobilis</name>
    <dbReference type="NCBI Taxonomy" id="692036"/>
    <lineage>
        <taxon>Bacteria</taxon>
        <taxon>Pseudomonadati</taxon>
        <taxon>Planctomycetota</taxon>
        <taxon>Planctomycetia</taxon>
        <taxon>Gemmatales</taxon>
        <taxon>Gemmataceae</taxon>
        <taxon>Tuwongella</taxon>
    </lineage>
</organism>
<reference evidence="6" key="1">
    <citation type="submission" date="2019-04" db="EMBL/GenBank/DDBJ databases">
        <authorList>
            <consortium name="Science for Life Laboratories"/>
        </authorList>
    </citation>
    <scope>NUCLEOTIDE SEQUENCE</scope>
    <source>
        <strain evidence="6">MBLW1</strain>
    </source>
</reference>
<dbReference type="AlphaFoldDB" id="A0A6C2YRQ9"/>
<keyword evidence="7" id="KW-1185">Reference proteome</keyword>
<keyword evidence="1" id="KW-0677">Repeat</keyword>
<feature type="region of interest" description="Disordered" evidence="4">
    <location>
        <begin position="369"/>
        <end position="399"/>
    </location>
</feature>
<evidence type="ECO:0000256" key="3">
    <source>
        <dbReference type="PROSITE-ProRule" id="PRU00023"/>
    </source>
</evidence>
<keyword evidence="2 3" id="KW-0040">ANK repeat</keyword>
<dbReference type="SMART" id="SM00248">
    <property type="entry name" value="ANK"/>
    <property type="match status" value="3"/>
</dbReference>
<dbReference type="SUPFAM" id="SSF48403">
    <property type="entry name" value="Ankyrin repeat"/>
    <property type="match status" value="1"/>
</dbReference>
<dbReference type="PANTHER" id="PTHR24171">
    <property type="entry name" value="ANKYRIN REPEAT DOMAIN-CONTAINING PROTEIN 39-RELATED"/>
    <property type="match status" value="1"/>
</dbReference>
<sequence>MSDSVIQMMGRFMAISDRSDCNQLRKMLQETPHILKDEMWLSSSLSRVVSDLNSLEILKTLHEFGLDLNFAPYHLDRRLLDEAASAKNWAVVRWLVENGAEVNYAHQGEPRCRALFFAIMEPNMEMVRLLVEAGARLDVCGSMNITPLSWAISHGHQEVVDYLLAKGAILSEQAANYRHPPTRSPMLDYLESQIGQTKPLIDLPVLANMPDTLRLFLVDTEDAFFVVTDGMSNRPIQPPEGVDGYQRAELAFRCGDFFPRHPADWNIPEVAWVLEWMIKLAEFPFTQGIWFGKPYGVISNEEPPQPLSEFTAATCWALFGEKDPFSEGFVIDNQQVVIYTLYPIHTDERDFVISDGLRPLLERFNTHGMSANVDPTRPSVISDPPPLIAENDERERDGM</sequence>
<dbReference type="GO" id="GO:0085020">
    <property type="term" value="P:protein K6-linked ubiquitination"/>
    <property type="evidence" value="ECO:0007669"/>
    <property type="project" value="TreeGrafter"/>
</dbReference>
<feature type="repeat" description="ANK" evidence="3">
    <location>
        <begin position="143"/>
        <end position="175"/>
    </location>
</feature>
<dbReference type="Pfam" id="PF05076">
    <property type="entry name" value="SUFU"/>
    <property type="match status" value="1"/>
</dbReference>
<evidence type="ECO:0000256" key="4">
    <source>
        <dbReference type="SAM" id="MobiDB-lite"/>
    </source>
</evidence>
<dbReference type="Pfam" id="PF12796">
    <property type="entry name" value="Ank_2"/>
    <property type="match status" value="1"/>
</dbReference>
<dbReference type="InParanoid" id="A0A6C2YRQ9"/>
<dbReference type="KEGG" id="tim:GMBLW1_48430"/>
<dbReference type="EMBL" id="LR593887">
    <property type="protein sequence ID" value="VTS06062.1"/>
    <property type="molecule type" value="Genomic_DNA"/>
</dbReference>
<feature type="domain" description="Suppressor of fused-like" evidence="5">
    <location>
        <begin position="221"/>
        <end position="378"/>
    </location>
</feature>
<evidence type="ECO:0000256" key="1">
    <source>
        <dbReference type="ARBA" id="ARBA00022737"/>
    </source>
</evidence>
<evidence type="ECO:0000259" key="5">
    <source>
        <dbReference type="Pfam" id="PF05076"/>
    </source>
</evidence>
<evidence type="ECO:0000256" key="2">
    <source>
        <dbReference type="ARBA" id="ARBA00023043"/>
    </source>
</evidence>
<dbReference type="PROSITE" id="PS50088">
    <property type="entry name" value="ANK_REPEAT"/>
    <property type="match status" value="1"/>
</dbReference>
<accession>A0A6C2YRQ9</accession>
<proteinExistence type="predicted"/>
<gene>
    <name evidence="6" type="ORF">GMBLW1_48430</name>
</gene>
<dbReference type="PANTHER" id="PTHR24171:SF8">
    <property type="entry name" value="BRCA1-ASSOCIATED RING DOMAIN PROTEIN 1"/>
    <property type="match status" value="1"/>
</dbReference>
<evidence type="ECO:0000313" key="6">
    <source>
        <dbReference type="EMBL" id="VIP04350.1"/>
    </source>
</evidence>
<dbReference type="InterPro" id="IPR036770">
    <property type="entry name" value="Ankyrin_rpt-contain_sf"/>
</dbReference>
<dbReference type="Proteomes" id="UP000464378">
    <property type="component" value="Chromosome"/>
</dbReference>
<dbReference type="EMBL" id="LR586016">
    <property type="protein sequence ID" value="VIP04350.1"/>
    <property type="molecule type" value="Genomic_DNA"/>
</dbReference>
<dbReference type="InterPro" id="IPR002110">
    <property type="entry name" value="Ankyrin_rpt"/>
</dbReference>
<dbReference type="Gene3D" id="1.25.40.20">
    <property type="entry name" value="Ankyrin repeat-containing domain"/>
    <property type="match status" value="1"/>
</dbReference>
<dbReference type="PROSITE" id="PS50297">
    <property type="entry name" value="ANK_REP_REGION"/>
    <property type="match status" value="1"/>
</dbReference>